<dbReference type="InterPro" id="IPR038986">
    <property type="entry name" value="Clr2"/>
</dbReference>
<dbReference type="GeneID" id="28937531"/>
<feature type="domain" description="Cryptic loci regulator 2 N-terminal" evidence="1">
    <location>
        <begin position="81"/>
        <end position="149"/>
    </location>
</feature>
<dbReference type="Pfam" id="PF16761">
    <property type="entry name" value="Clr2_transil"/>
    <property type="match status" value="1"/>
</dbReference>
<dbReference type="EMBL" id="LFVZ01000013">
    <property type="protein sequence ID" value="KTW26313.1"/>
    <property type="molecule type" value="Genomic_DNA"/>
</dbReference>
<accession>A0A0W4ZD43</accession>
<dbReference type="PANTHER" id="PTHR38046:SF1">
    <property type="entry name" value="CRYPTIC LOCI REGULATOR 2"/>
    <property type="match status" value="1"/>
</dbReference>
<dbReference type="VEuPathDB" id="FungiDB:T552_02799"/>
<dbReference type="GO" id="GO:0031934">
    <property type="term" value="C:mating-type region heterochromatin"/>
    <property type="evidence" value="ECO:0007669"/>
    <property type="project" value="TreeGrafter"/>
</dbReference>
<dbReference type="AlphaFoldDB" id="A0A0W4ZD43"/>
<dbReference type="PANTHER" id="PTHR38046">
    <property type="entry name" value="CRYPTIC LOCI REGULATOR 2"/>
    <property type="match status" value="1"/>
</dbReference>
<proteinExistence type="predicted"/>
<dbReference type="GO" id="GO:0030466">
    <property type="term" value="P:silent mating-type cassette heterochromatin formation"/>
    <property type="evidence" value="ECO:0007669"/>
    <property type="project" value="TreeGrafter"/>
</dbReference>
<dbReference type="GO" id="GO:0033553">
    <property type="term" value="C:rDNA heterochromatin"/>
    <property type="evidence" value="ECO:0007669"/>
    <property type="project" value="TreeGrafter"/>
</dbReference>
<keyword evidence="3" id="KW-1185">Reference proteome</keyword>
<sequence length="431" mass="49899">MPIPPAYPETHLKRIQIHWSDGVTTGYPPPSSCEATINEDGTFDFFRKIATGESKDLHWRRKCAEYLREQAKIQAFQGMDFVLDAFPKNYKLYEHCKRYNDTRQERRDTFLFGHPKGIRFRSPAEFSPHLLWIAQSKTHARGECPCKYCGDSKSWNRRKLGIDQAMLELNHEKSERETDLNSEGALYRPGEVVWMIQDNPTDEWVIGIIIERTALPCLHSDSVLSKSYNYRVKTIKTEKKIIQVPQWMLRPLLSRSVKGIKDMEELCETWTLFDPYISGISPKIHCYNGCWMGPEKVWKGDVIRFKQKLEGEQQFSIPDGILIVNAIYKENKSGNILVSGNVWYFTSTPSQIDPSLPVPQRLAKTAEILDLYLGCSNTKDSEFTCSLIEVQGRWYEPWLMPKDTVLSNVTLKRKVNNRKEALIDEFNSNLS</sequence>
<dbReference type="OrthoDB" id="2421327at2759"/>
<comment type="caution">
    <text evidence="2">The sequence shown here is derived from an EMBL/GenBank/DDBJ whole genome shotgun (WGS) entry which is preliminary data.</text>
</comment>
<dbReference type="GO" id="GO:0070824">
    <property type="term" value="C:SHREC complex"/>
    <property type="evidence" value="ECO:0007669"/>
    <property type="project" value="InterPro"/>
</dbReference>
<name>A0A0W4ZD43_PNEC8</name>
<evidence type="ECO:0000313" key="2">
    <source>
        <dbReference type="EMBL" id="KTW26313.1"/>
    </source>
</evidence>
<dbReference type="RefSeq" id="XP_018224761.1">
    <property type="nucleotide sequence ID" value="XM_018371328.1"/>
</dbReference>
<organism evidence="2 3">
    <name type="scientific">Pneumocystis carinii (strain B80)</name>
    <name type="common">Rat pneumocystis pneumonia agent</name>
    <name type="synonym">Pneumocystis carinii f. sp. carinii</name>
    <dbReference type="NCBI Taxonomy" id="1408658"/>
    <lineage>
        <taxon>Eukaryota</taxon>
        <taxon>Fungi</taxon>
        <taxon>Dikarya</taxon>
        <taxon>Ascomycota</taxon>
        <taxon>Taphrinomycotina</taxon>
        <taxon>Pneumocystomycetes</taxon>
        <taxon>Pneumocystaceae</taxon>
        <taxon>Pneumocystis</taxon>
    </lineage>
</organism>
<gene>
    <name evidence="2" type="ORF">T552_02799</name>
</gene>
<evidence type="ECO:0000313" key="3">
    <source>
        <dbReference type="Proteomes" id="UP000054454"/>
    </source>
</evidence>
<dbReference type="Proteomes" id="UP000054454">
    <property type="component" value="Unassembled WGS sequence"/>
</dbReference>
<evidence type="ECO:0000259" key="1">
    <source>
        <dbReference type="Pfam" id="PF16761"/>
    </source>
</evidence>
<protein>
    <recommendedName>
        <fullName evidence="1">Cryptic loci regulator 2 N-terminal domain-containing protein</fullName>
    </recommendedName>
</protein>
<dbReference type="InterPro" id="IPR031915">
    <property type="entry name" value="Clr2_N"/>
</dbReference>
<reference evidence="3" key="1">
    <citation type="journal article" date="2016" name="Nat. Commun.">
        <title>Genome analysis of three Pneumocystis species reveals adaptation mechanisms to life exclusively in mammalian hosts.</title>
        <authorList>
            <person name="Ma L."/>
            <person name="Chen Z."/>
            <person name="Huang D.W."/>
            <person name="Kutty G."/>
            <person name="Ishihara M."/>
            <person name="Wang H."/>
            <person name="Abouelleil A."/>
            <person name="Bishop L."/>
            <person name="Davey E."/>
            <person name="Deng R."/>
            <person name="Deng X."/>
            <person name="Fan L."/>
            <person name="Fantoni G."/>
            <person name="Fitzgerald M."/>
            <person name="Gogineni E."/>
            <person name="Goldberg J.M."/>
            <person name="Handley G."/>
            <person name="Hu X."/>
            <person name="Huber C."/>
            <person name="Jiao X."/>
            <person name="Jones K."/>
            <person name="Levin J.Z."/>
            <person name="Liu Y."/>
            <person name="Macdonald P."/>
            <person name="Melnikov A."/>
            <person name="Raley C."/>
            <person name="Sassi M."/>
            <person name="Sherman B.T."/>
            <person name="Song X."/>
            <person name="Sykes S."/>
            <person name="Tran B."/>
            <person name="Walsh L."/>
            <person name="Xia Y."/>
            <person name="Yang J."/>
            <person name="Young S."/>
            <person name="Zeng Q."/>
            <person name="Zheng X."/>
            <person name="Stephens R."/>
            <person name="Nusbaum C."/>
            <person name="Birren B.W."/>
            <person name="Azadi P."/>
            <person name="Lempicki R.A."/>
            <person name="Cuomo C.A."/>
            <person name="Kovacs J.A."/>
        </authorList>
    </citation>
    <scope>NUCLEOTIDE SEQUENCE [LARGE SCALE GENOMIC DNA]</scope>
    <source>
        <strain evidence="3">B80</strain>
    </source>
</reference>